<reference evidence="4" key="1">
    <citation type="submission" date="2023-09" db="EMBL/GenBank/DDBJ databases">
        <authorList>
            <person name="Li S."/>
            <person name="Li X."/>
            <person name="Zhang C."/>
            <person name="Zhao Z."/>
        </authorList>
    </citation>
    <scope>NUCLEOTIDE SEQUENCE [LARGE SCALE GENOMIC DNA]</scope>
    <source>
        <strain evidence="4">SQ345</strain>
    </source>
</reference>
<evidence type="ECO:0000259" key="1">
    <source>
        <dbReference type="Pfam" id="PF00501"/>
    </source>
</evidence>
<proteinExistence type="predicted"/>
<dbReference type="Pfam" id="PF13193">
    <property type="entry name" value="AMP-binding_C"/>
    <property type="match status" value="1"/>
</dbReference>
<accession>A0ABY9TE86</accession>
<dbReference type="PANTHER" id="PTHR24096:SF267">
    <property type="entry name" value="MALONATE--COA LIGASE ACSF3, MITOCHONDRIAL"/>
    <property type="match status" value="1"/>
</dbReference>
<dbReference type="InterPro" id="IPR020845">
    <property type="entry name" value="AMP-binding_CS"/>
</dbReference>
<evidence type="ECO:0000313" key="4">
    <source>
        <dbReference type="Proteomes" id="UP001248581"/>
    </source>
</evidence>
<gene>
    <name evidence="3" type="ORF">RI845_11375</name>
</gene>
<dbReference type="EMBL" id="CP134146">
    <property type="protein sequence ID" value="WNC67125.1"/>
    <property type="molecule type" value="Genomic_DNA"/>
</dbReference>
<evidence type="ECO:0000313" key="3">
    <source>
        <dbReference type="EMBL" id="WNC67125.1"/>
    </source>
</evidence>
<name>A0ABY9TE86_9GAMM</name>
<feature type="domain" description="AMP-dependent synthetase/ligase" evidence="1">
    <location>
        <begin position="7"/>
        <end position="374"/>
    </location>
</feature>
<dbReference type="InterPro" id="IPR000873">
    <property type="entry name" value="AMP-dep_synth/lig_dom"/>
</dbReference>
<dbReference type="PANTHER" id="PTHR24096">
    <property type="entry name" value="LONG-CHAIN-FATTY-ACID--COA LIGASE"/>
    <property type="match status" value="1"/>
</dbReference>
<dbReference type="Pfam" id="PF00501">
    <property type="entry name" value="AMP-binding"/>
    <property type="match status" value="1"/>
</dbReference>
<dbReference type="Proteomes" id="UP001248581">
    <property type="component" value="Chromosome"/>
</dbReference>
<protein>
    <submittedName>
        <fullName evidence="3">AMP-binding protein</fullName>
    </submittedName>
</protein>
<organism evidence="3 4">
    <name type="scientific">Thalassotalea nanhaiensis</name>
    <dbReference type="NCBI Taxonomy" id="3065648"/>
    <lineage>
        <taxon>Bacteria</taxon>
        <taxon>Pseudomonadati</taxon>
        <taxon>Pseudomonadota</taxon>
        <taxon>Gammaproteobacteria</taxon>
        <taxon>Alteromonadales</taxon>
        <taxon>Colwelliaceae</taxon>
        <taxon>Thalassotalea</taxon>
    </lineage>
</organism>
<dbReference type="InterPro" id="IPR045851">
    <property type="entry name" value="AMP-bd_C_sf"/>
</dbReference>
<dbReference type="RefSeq" id="WP_348386289.1">
    <property type="nucleotide sequence ID" value="NZ_CP134146.1"/>
</dbReference>
<dbReference type="InterPro" id="IPR042099">
    <property type="entry name" value="ANL_N_sf"/>
</dbReference>
<dbReference type="Gene3D" id="3.40.50.12780">
    <property type="entry name" value="N-terminal domain of ligase-like"/>
    <property type="match status" value="1"/>
</dbReference>
<sequence>MRIIDFFDQGAALYPDNIAFHELTTGEKRTYKQVLEFSHKLASSLTLQGFGKGTKIGILGPNSNIAFECLIGLFRAEAVWLPVNPRNPVEINTDLLHRFDGDLLMFHSSYEDEALAIAHDAPNLKQIVCIDKDLDGENLQNWLVSADEHHQMGEGNDSDIMAIFPTGGTTGKSKGVMMSNKALETMFSNFYAHFNYYDNTNHLVVAPMTHSAGLMGAMHFARGGTNTIMTAVDPGEILKVIEQHKITHFFLPPTVMYMMLAHEDVSKYDYSSLQHFIVAAAPVSLSKLKEAIKVFGPVMTEVFGQSEAPAAICAKAPWDYINPDGSINEDRLKTVGRPCVLNQVAIMDDDNKPLPMGQAGEICVKGDIVNPGYYNNPEATQEAQIDGWLHTGDVGVMDKDGYIQIVDRKKDMIITGGFNVFPNEIEQVLNSQIEVQECAVIGIPDEKWGEAVKAIVLCKPGSIIEEQTLINLVKQELGSVKAPKSIDFVDDLPRSPAGKVLKTEIRKKYWNSENRMVN</sequence>
<keyword evidence="4" id="KW-1185">Reference proteome</keyword>
<evidence type="ECO:0000259" key="2">
    <source>
        <dbReference type="Pfam" id="PF13193"/>
    </source>
</evidence>
<dbReference type="SUPFAM" id="SSF56801">
    <property type="entry name" value="Acetyl-CoA synthetase-like"/>
    <property type="match status" value="1"/>
</dbReference>
<dbReference type="Gene3D" id="3.30.300.30">
    <property type="match status" value="1"/>
</dbReference>
<dbReference type="PROSITE" id="PS00455">
    <property type="entry name" value="AMP_BINDING"/>
    <property type="match status" value="1"/>
</dbReference>
<feature type="domain" description="AMP-binding enzyme C-terminal" evidence="2">
    <location>
        <begin position="424"/>
        <end position="499"/>
    </location>
</feature>
<dbReference type="InterPro" id="IPR025110">
    <property type="entry name" value="AMP-bd_C"/>
</dbReference>